<protein>
    <recommendedName>
        <fullName evidence="4">C2H2-type domain-containing protein</fullName>
    </recommendedName>
</protein>
<dbReference type="GeneID" id="34593368"/>
<dbReference type="Proteomes" id="UP000185904">
    <property type="component" value="Unassembled WGS sequence"/>
</dbReference>
<feature type="compositionally biased region" description="Polar residues" evidence="1">
    <location>
        <begin position="46"/>
        <end position="55"/>
    </location>
</feature>
<reference evidence="2 3" key="1">
    <citation type="submission" date="2016-03" db="EMBL/GenBank/DDBJ databases">
        <title>The draft genome sequence of Fonsecaea nubica causative agent of cutaneous subcutaneous infection in human host.</title>
        <authorList>
            <person name="Costa F."/>
            <person name="Sybren D.H."/>
            <person name="Raittz R.T."/>
            <person name="Weiss V.A."/>
            <person name="Leao A.C."/>
            <person name="Gomes R."/>
            <person name="De Souza E.M."/>
            <person name="Pedrosa F.O."/>
            <person name="Steffens M.B."/>
            <person name="Bombassaro A."/>
            <person name="Tadra-Sfeir M.Z."/>
            <person name="Moreno L.F."/>
            <person name="Najafzadeh M.J."/>
            <person name="Felipe M.S."/>
            <person name="Teixeira M."/>
            <person name="Sun J."/>
            <person name="Xi L."/>
            <person name="Castro M.A."/>
            <person name="Vicente V.A."/>
        </authorList>
    </citation>
    <scope>NUCLEOTIDE SEQUENCE [LARGE SCALE GENOMIC DNA]</scope>
    <source>
        <strain evidence="2 3">CBS 269.64</strain>
    </source>
</reference>
<evidence type="ECO:0000256" key="1">
    <source>
        <dbReference type="SAM" id="MobiDB-lite"/>
    </source>
</evidence>
<evidence type="ECO:0000313" key="2">
    <source>
        <dbReference type="EMBL" id="OAL26633.1"/>
    </source>
</evidence>
<name>A0A178CC63_9EURO</name>
<comment type="caution">
    <text evidence="2">The sequence shown here is derived from an EMBL/GenBank/DDBJ whole genome shotgun (WGS) entry which is preliminary data.</text>
</comment>
<organism evidence="2 3">
    <name type="scientific">Fonsecaea nubica</name>
    <dbReference type="NCBI Taxonomy" id="856822"/>
    <lineage>
        <taxon>Eukaryota</taxon>
        <taxon>Fungi</taxon>
        <taxon>Dikarya</taxon>
        <taxon>Ascomycota</taxon>
        <taxon>Pezizomycotina</taxon>
        <taxon>Eurotiomycetes</taxon>
        <taxon>Chaetothyriomycetidae</taxon>
        <taxon>Chaetothyriales</taxon>
        <taxon>Herpotrichiellaceae</taxon>
        <taxon>Fonsecaea</taxon>
    </lineage>
</organism>
<dbReference type="AlphaFoldDB" id="A0A178CC63"/>
<feature type="compositionally biased region" description="Basic and acidic residues" evidence="1">
    <location>
        <begin position="29"/>
        <end position="44"/>
    </location>
</feature>
<dbReference type="PANTHER" id="PTHR38166">
    <property type="entry name" value="C2H2-TYPE DOMAIN-CONTAINING PROTEIN-RELATED"/>
    <property type="match status" value="1"/>
</dbReference>
<proteinExistence type="predicted"/>
<sequence length="256" mass="29571">MSSQANGNAPLSSVTTSPSIERSPRKRPRPNDKEDESRDRKVPRTSDVSPTSTDSRLLACPYSKFDPARYSERNEHEQNYRGCSSCFLKDIPRLKQHLYRVHRRPEHHCPTCFSSFDSKVVLDAHIVERSCRQRVSPFEEKMTQDQLMAIKRREIGRKRSEAWFGIYKILFPNSPLPLDPYVDSMQAAAVQNFIAFFEREGRVVLASEINQRMFGVATTPAEQDFVDRVLTESINVLLQRLDSRFRQPSLFDTTDV</sequence>
<dbReference type="EMBL" id="LVCJ01000100">
    <property type="protein sequence ID" value="OAL26633.1"/>
    <property type="molecule type" value="Genomic_DNA"/>
</dbReference>
<dbReference type="PANTHER" id="PTHR38166:SF1">
    <property type="entry name" value="C2H2-TYPE DOMAIN-CONTAINING PROTEIN"/>
    <property type="match status" value="1"/>
</dbReference>
<evidence type="ECO:0000313" key="3">
    <source>
        <dbReference type="Proteomes" id="UP000185904"/>
    </source>
</evidence>
<dbReference type="RefSeq" id="XP_022495758.1">
    <property type="nucleotide sequence ID" value="XM_022648239.1"/>
</dbReference>
<gene>
    <name evidence="2" type="ORF">AYO20_09974</name>
</gene>
<accession>A0A178CC63</accession>
<feature type="region of interest" description="Disordered" evidence="1">
    <location>
        <begin position="1"/>
        <end position="55"/>
    </location>
</feature>
<dbReference type="OrthoDB" id="3521097at2759"/>
<feature type="compositionally biased region" description="Polar residues" evidence="1">
    <location>
        <begin position="1"/>
        <end position="20"/>
    </location>
</feature>
<keyword evidence="3" id="KW-1185">Reference proteome</keyword>
<evidence type="ECO:0008006" key="4">
    <source>
        <dbReference type="Google" id="ProtNLM"/>
    </source>
</evidence>